<feature type="region of interest" description="Disordered" evidence="8">
    <location>
        <begin position="349"/>
        <end position="368"/>
    </location>
</feature>
<feature type="region of interest" description="Disordered" evidence="8">
    <location>
        <begin position="39"/>
        <end position="108"/>
    </location>
</feature>
<name>A0A2B4RU86_STYPI</name>
<dbReference type="InterPro" id="IPR036236">
    <property type="entry name" value="Znf_C2H2_sf"/>
</dbReference>
<keyword evidence="6" id="KW-0539">Nucleus</keyword>
<dbReference type="Proteomes" id="UP000225706">
    <property type="component" value="Unassembled WGS sequence"/>
</dbReference>
<keyword evidence="5" id="KW-0862">Zinc</keyword>
<dbReference type="InterPro" id="IPR013087">
    <property type="entry name" value="Znf_C2H2_type"/>
</dbReference>
<dbReference type="FunFam" id="3.30.160.60:FF:000446">
    <property type="entry name" value="Zinc finger protein"/>
    <property type="match status" value="2"/>
</dbReference>
<feature type="compositionally biased region" description="Basic and acidic residues" evidence="8">
    <location>
        <begin position="404"/>
        <end position="420"/>
    </location>
</feature>
<evidence type="ECO:0000256" key="8">
    <source>
        <dbReference type="SAM" id="MobiDB-lite"/>
    </source>
</evidence>
<dbReference type="Pfam" id="PF00096">
    <property type="entry name" value="zf-C2H2"/>
    <property type="match status" value="1"/>
</dbReference>
<dbReference type="OrthoDB" id="5967846at2759"/>
<reference evidence="11" key="1">
    <citation type="journal article" date="2017" name="bioRxiv">
        <title>Comparative analysis of the genomes of Stylophora pistillata and Acropora digitifera provides evidence for extensive differences between species of corals.</title>
        <authorList>
            <person name="Voolstra C.R."/>
            <person name="Li Y."/>
            <person name="Liew Y.J."/>
            <person name="Baumgarten S."/>
            <person name="Zoccola D."/>
            <person name="Flot J.-F."/>
            <person name="Tambutte S."/>
            <person name="Allemand D."/>
            <person name="Aranda M."/>
        </authorList>
    </citation>
    <scope>NUCLEOTIDE SEQUENCE [LARGE SCALE GENOMIC DNA]</scope>
</reference>
<feature type="region of interest" description="Disordered" evidence="8">
    <location>
        <begin position="255"/>
        <end position="289"/>
    </location>
</feature>
<evidence type="ECO:0000313" key="10">
    <source>
        <dbReference type="EMBL" id="PFX20369.1"/>
    </source>
</evidence>
<feature type="compositionally biased region" description="Basic and acidic residues" evidence="8">
    <location>
        <begin position="39"/>
        <end position="56"/>
    </location>
</feature>
<evidence type="ECO:0000256" key="3">
    <source>
        <dbReference type="ARBA" id="ARBA00022737"/>
    </source>
</evidence>
<dbReference type="PROSITE" id="PS00028">
    <property type="entry name" value="ZINC_FINGER_C2H2_1"/>
    <property type="match status" value="3"/>
</dbReference>
<dbReference type="GO" id="GO:0005634">
    <property type="term" value="C:nucleus"/>
    <property type="evidence" value="ECO:0007669"/>
    <property type="project" value="UniProtKB-SubCell"/>
</dbReference>
<dbReference type="PANTHER" id="PTHR24394">
    <property type="entry name" value="ZINC FINGER PROTEIN"/>
    <property type="match status" value="1"/>
</dbReference>
<feature type="compositionally biased region" description="Polar residues" evidence="8">
    <location>
        <begin position="57"/>
        <end position="67"/>
    </location>
</feature>
<proteinExistence type="predicted"/>
<dbReference type="EMBL" id="LSMT01000319">
    <property type="protein sequence ID" value="PFX20369.1"/>
    <property type="molecule type" value="Genomic_DNA"/>
</dbReference>
<keyword evidence="11" id="KW-1185">Reference proteome</keyword>
<comment type="subcellular location">
    <subcellularLocation>
        <location evidence="1">Nucleus</location>
    </subcellularLocation>
</comment>
<keyword evidence="2" id="KW-0479">Metal-binding</keyword>
<feature type="domain" description="C2H2-type" evidence="9">
    <location>
        <begin position="242"/>
        <end position="270"/>
    </location>
</feature>
<evidence type="ECO:0000256" key="7">
    <source>
        <dbReference type="PROSITE-ProRule" id="PRU00042"/>
    </source>
</evidence>
<evidence type="ECO:0000313" key="11">
    <source>
        <dbReference type="Proteomes" id="UP000225706"/>
    </source>
</evidence>
<dbReference type="AlphaFoldDB" id="A0A2B4RU86"/>
<comment type="caution">
    <text evidence="10">The sequence shown here is derived from an EMBL/GenBank/DDBJ whole genome shotgun (WGS) entry which is preliminary data.</text>
</comment>
<dbReference type="PANTHER" id="PTHR24394:SF44">
    <property type="entry name" value="ZINC FINGER PROTEIN 271-LIKE"/>
    <property type="match status" value="1"/>
</dbReference>
<organism evidence="10 11">
    <name type="scientific">Stylophora pistillata</name>
    <name type="common">Smooth cauliflower coral</name>
    <dbReference type="NCBI Taxonomy" id="50429"/>
    <lineage>
        <taxon>Eukaryota</taxon>
        <taxon>Metazoa</taxon>
        <taxon>Cnidaria</taxon>
        <taxon>Anthozoa</taxon>
        <taxon>Hexacorallia</taxon>
        <taxon>Scleractinia</taxon>
        <taxon>Astrocoeniina</taxon>
        <taxon>Pocilloporidae</taxon>
        <taxon>Stylophora</taxon>
    </lineage>
</organism>
<sequence>MEETHQSSTDHRGLKLQNIIQKLSEHCDIKYPQEMDVKDFDPLKKDTINKREKQESVKTTLNGTGNYTLDKDINEQSNDSKPKNSTTESEQHEGNTFKSCTPPRERTSARIRNLKSKKVVYEEEEWVDPDHIRLSGQKIPVQSNNNSAHEEVIKTVTRKRKRKEEKNFQSMEDYVNGSPLIQVGNLVGLRQCRLCAVMFVEKDQLINHMKAVHHLDDKINISKEGATDVPQSDNKTIDEKPFKCSQCESSFRKSSGLKQHVTRQHSQNAPQKIPPALSNQVSTKKSSTASDRPYACQVCGKAFKRKHHLQEHSYIHSDEKPYKCDTCNKTFNQRICLTKHLPCRELEKQQKKPSCSNTGDSNTGNVVTQQHPDETELLLNEVAKSASNLTANAVLLSSNSSHVESPEGLHHVNGKERDSGTHLVHKNGGTLRENPVSHDTARPLIGHAGNGVHSQEIVKDKKEVIGSSPSMFAESAVTANDRSCLVKEPTHLSQQGT</sequence>
<dbReference type="Gene3D" id="3.30.160.60">
    <property type="entry name" value="Classic Zinc Finger"/>
    <property type="match status" value="3"/>
</dbReference>
<feature type="domain" description="C2H2-type" evidence="9">
    <location>
        <begin position="322"/>
        <end position="349"/>
    </location>
</feature>
<dbReference type="PROSITE" id="PS50157">
    <property type="entry name" value="ZINC_FINGER_C2H2_2"/>
    <property type="match status" value="4"/>
</dbReference>
<keyword evidence="4 7" id="KW-0863">Zinc-finger</keyword>
<dbReference type="GO" id="GO:0000981">
    <property type="term" value="F:DNA-binding transcription factor activity, RNA polymerase II-specific"/>
    <property type="evidence" value="ECO:0007669"/>
    <property type="project" value="TreeGrafter"/>
</dbReference>
<accession>A0A2B4RU86</accession>
<dbReference type="SMART" id="SM00355">
    <property type="entry name" value="ZnF_C2H2"/>
    <property type="match status" value="4"/>
</dbReference>
<evidence type="ECO:0000256" key="1">
    <source>
        <dbReference type="ARBA" id="ARBA00004123"/>
    </source>
</evidence>
<feature type="region of interest" description="Disordered" evidence="8">
    <location>
        <begin position="401"/>
        <end position="420"/>
    </location>
</feature>
<evidence type="ECO:0000259" key="9">
    <source>
        <dbReference type="PROSITE" id="PS50157"/>
    </source>
</evidence>
<dbReference type="FunFam" id="3.30.160.60:FF:000090">
    <property type="entry name" value="Odd-skipped-related transciption factor 2"/>
    <property type="match status" value="1"/>
</dbReference>
<evidence type="ECO:0000256" key="2">
    <source>
        <dbReference type="ARBA" id="ARBA00022723"/>
    </source>
</evidence>
<keyword evidence="3" id="KW-0677">Repeat</keyword>
<feature type="domain" description="C2H2-type" evidence="9">
    <location>
        <begin position="294"/>
        <end position="321"/>
    </location>
</feature>
<feature type="compositionally biased region" description="Basic and acidic residues" evidence="8">
    <location>
        <begin position="69"/>
        <end position="82"/>
    </location>
</feature>
<dbReference type="SUPFAM" id="SSF57667">
    <property type="entry name" value="beta-beta-alpha zinc fingers"/>
    <property type="match status" value="2"/>
</dbReference>
<gene>
    <name evidence="10" type="primary">ZFP69</name>
    <name evidence="10" type="ORF">AWC38_SpisGene15159</name>
</gene>
<feature type="compositionally biased region" description="Polar residues" evidence="8">
    <location>
        <begin position="352"/>
        <end position="368"/>
    </location>
</feature>
<evidence type="ECO:0000256" key="6">
    <source>
        <dbReference type="ARBA" id="ARBA00023242"/>
    </source>
</evidence>
<dbReference type="GO" id="GO:0008270">
    <property type="term" value="F:zinc ion binding"/>
    <property type="evidence" value="ECO:0007669"/>
    <property type="project" value="UniProtKB-KW"/>
</dbReference>
<evidence type="ECO:0000256" key="4">
    <source>
        <dbReference type="ARBA" id="ARBA00022771"/>
    </source>
</evidence>
<feature type="domain" description="C2H2-type" evidence="9">
    <location>
        <begin position="190"/>
        <end position="219"/>
    </location>
</feature>
<protein>
    <submittedName>
        <fullName evidence="10">Zinc finger protein ZFP69</fullName>
    </submittedName>
</protein>
<evidence type="ECO:0000256" key="5">
    <source>
        <dbReference type="ARBA" id="ARBA00022833"/>
    </source>
</evidence>
<feature type="compositionally biased region" description="Polar residues" evidence="8">
    <location>
        <begin position="277"/>
        <end position="289"/>
    </location>
</feature>